<accession>A0A0E0GWF9</accession>
<reference evidence="2" key="2">
    <citation type="submission" date="2018-04" db="EMBL/GenBank/DDBJ databases">
        <title>OnivRS2 (Oryza nivara Reference Sequence Version 2).</title>
        <authorList>
            <person name="Zhang J."/>
            <person name="Kudrna D."/>
            <person name="Lee S."/>
            <person name="Talag J."/>
            <person name="Rajasekar S."/>
            <person name="Welchert J."/>
            <person name="Hsing Y.-I."/>
            <person name="Wing R.A."/>
        </authorList>
    </citation>
    <scope>NUCLEOTIDE SEQUENCE [LARGE SCALE GENOMIC DNA]</scope>
    <source>
        <strain evidence="2">SL10</strain>
    </source>
</reference>
<evidence type="ECO:0000313" key="3">
    <source>
        <dbReference type="Proteomes" id="UP000006591"/>
    </source>
</evidence>
<evidence type="ECO:0000256" key="1">
    <source>
        <dbReference type="SAM" id="MobiDB-lite"/>
    </source>
</evidence>
<reference evidence="2" key="1">
    <citation type="submission" date="2015-04" db="UniProtKB">
        <authorList>
            <consortium name="EnsemblPlants"/>
        </authorList>
    </citation>
    <scope>IDENTIFICATION</scope>
    <source>
        <strain evidence="2">SL10</strain>
    </source>
</reference>
<proteinExistence type="predicted"/>
<organism evidence="2">
    <name type="scientific">Oryza nivara</name>
    <name type="common">Indian wild rice</name>
    <name type="synonym">Oryza sativa f. spontanea</name>
    <dbReference type="NCBI Taxonomy" id="4536"/>
    <lineage>
        <taxon>Eukaryota</taxon>
        <taxon>Viridiplantae</taxon>
        <taxon>Streptophyta</taxon>
        <taxon>Embryophyta</taxon>
        <taxon>Tracheophyta</taxon>
        <taxon>Spermatophyta</taxon>
        <taxon>Magnoliopsida</taxon>
        <taxon>Liliopsida</taxon>
        <taxon>Poales</taxon>
        <taxon>Poaceae</taxon>
        <taxon>BOP clade</taxon>
        <taxon>Oryzoideae</taxon>
        <taxon>Oryzeae</taxon>
        <taxon>Oryzinae</taxon>
        <taxon>Oryza</taxon>
    </lineage>
</organism>
<name>A0A0E0GWF9_ORYNI</name>
<dbReference type="Gramene" id="ONIVA03G42900.1">
    <property type="protein sequence ID" value="ONIVA03G42900.1"/>
    <property type="gene ID" value="ONIVA03G42900"/>
</dbReference>
<sequence length="136" mass="15342">MSQWRCSEHAPEQRGRGPRSRSTAAWNGTKLDGTETALRIEEHKKREGNRGSSALVAVVVFTAGDEVEMEEGAEVLPLNGAHKGNDPRTKVTAKWVQGVRRMGRKRGREIEIERRDVRHGHDRQDMHDALLMVLPN</sequence>
<dbReference type="AlphaFoldDB" id="A0A0E0GWF9"/>
<feature type="region of interest" description="Disordered" evidence="1">
    <location>
        <begin position="1"/>
        <end position="37"/>
    </location>
</feature>
<dbReference type="EnsemblPlants" id="ONIVA03G42900.1">
    <property type="protein sequence ID" value="ONIVA03G42900.1"/>
    <property type="gene ID" value="ONIVA03G42900"/>
</dbReference>
<feature type="compositionally biased region" description="Basic and acidic residues" evidence="1">
    <location>
        <begin position="1"/>
        <end position="15"/>
    </location>
</feature>
<dbReference type="Proteomes" id="UP000006591">
    <property type="component" value="Chromosome 3"/>
</dbReference>
<evidence type="ECO:0000313" key="2">
    <source>
        <dbReference type="EnsemblPlants" id="ONIVA03G42900.1"/>
    </source>
</evidence>
<dbReference type="HOGENOM" id="CLU_1878762_0_0_1"/>
<protein>
    <submittedName>
        <fullName evidence="2">Uncharacterized protein</fullName>
    </submittedName>
</protein>
<keyword evidence="3" id="KW-1185">Reference proteome</keyword>